<evidence type="ECO:0000256" key="7">
    <source>
        <dbReference type="RuleBase" id="RU003978"/>
    </source>
</evidence>
<dbReference type="FunFam" id="3.30.1550.10:FF:000005">
    <property type="entry name" value="50S ribosomal protein L11"/>
    <property type="match status" value="1"/>
</dbReference>
<dbReference type="Pfam" id="PF00298">
    <property type="entry name" value="Ribosomal_L11"/>
    <property type="match status" value="1"/>
</dbReference>
<evidence type="ECO:0000256" key="4">
    <source>
        <dbReference type="ARBA" id="ARBA00022980"/>
    </source>
</evidence>
<evidence type="ECO:0000256" key="1">
    <source>
        <dbReference type="ARBA" id="ARBA00010537"/>
    </source>
</evidence>
<dbReference type="InterPro" id="IPR020785">
    <property type="entry name" value="Ribosomal_uL11_CS"/>
</dbReference>
<dbReference type="PROSITE" id="PS00359">
    <property type="entry name" value="RIBOSOMAL_L11"/>
    <property type="match status" value="1"/>
</dbReference>
<keyword evidence="10" id="KW-0150">Chloroplast</keyword>
<dbReference type="Proteomes" id="UP001061958">
    <property type="component" value="Chloroplast Pltd"/>
</dbReference>
<evidence type="ECO:0000313" key="11">
    <source>
        <dbReference type="Proteomes" id="UP001061958"/>
    </source>
</evidence>
<dbReference type="SMART" id="SM00649">
    <property type="entry name" value="RL11"/>
    <property type="match status" value="1"/>
</dbReference>
<feature type="domain" description="Large ribosomal subunit protein uL11 N-terminal" evidence="9">
    <location>
        <begin position="9"/>
        <end position="66"/>
    </location>
</feature>
<evidence type="ECO:0000256" key="5">
    <source>
        <dbReference type="ARBA" id="ARBA00023274"/>
    </source>
</evidence>
<dbReference type="GO" id="GO:0022625">
    <property type="term" value="C:cytosolic large ribosomal subunit"/>
    <property type="evidence" value="ECO:0007669"/>
    <property type="project" value="TreeGrafter"/>
</dbReference>
<dbReference type="Pfam" id="PF03946">
    <property type="entry name" value="Ribosomal_L11_N"/>
    <property type="match status" value="1"/>
</dbReference>
<dbReference type="GO" id="GO:0006412">
    <property type="term" value="P:translation"/>
    <property type="evidence" value="ECO:0007669"/>
    <property type="project" value="UniProtKB-UniRule"/>
</dbReference>
<dbReference type="InterPro" id="IPR006519">
    <property type="entry name" value="Ribosomal_uL11_bac-typ"/>
</dbReference>
<comment type="function">
    <text evidence="6">Forms part of the ribosomal stalk which helps the ribosome interact with GTP-bound translation factors.</text>
</comment>
<dbReference type="PANTHER" id="PTHR11661:SF1">
    <property type="entry name" value="LARGE RIBOSOMAL SUBUNIT PROTEIN UL11M"/>
    <property type="match status" value="1"/>
</dbReference>
<reference evidence="10" key="1">
    <citation type="journal article" date="2022" name="Proc. Natl. Acad. Sci. U.S.A.">
        <title>Life cycle and functional genomics of the unicellular red alga Galdieria for elucidating algal and plant evolution and industrial use.</title>
        <authorList>
            <person name="Hirooka S."/>
            <person name="Itabashi T."/>
            <person name="Ichinose T.M."/>
            <person name="Onuma R."/>
            <person name="Fujiwara T."/>
            <person name="Yamashita S."/>
            <person name="Jong L.W."/>
            <person name="Tomita R."/>
            <person name="Iwane A.H."/>
            <person name="Miyagishima S.Y."/>
        </authorList>
    </citation>
    <scope>NUCLEOTIDE SEQUENCE</scope>
    <source>
        <strain evidence="10">NBRC 102759</strain>
    </source>
</reference>
<dbReference type="GO" id="GO:0009507">
    <property type="term" value="C:chloroplast"/>
    <property type="evidence" value="ECO:0007669"/>
    <property type="project" value="UniProtKB-SubCell"/>
</dbReference>
<dbReference type="EMBL" id="AP025529">
    <property type="protein sequence ID" value="BDE17600.1"/>
    <property type="molecule type" value="Genomic_DNA"/>
</dbReference>
<keyword evidence="10" id="KW-0934">Plastid</keyword>
<evidence type="ECO:0000256" key="6">
    <source>
        <dbReference type="HAMAP-Rule" id="MF_00736"/>
    </source>
</evidence>
<feature type="domain" description="Large ribosomal subunit protein uL11 C-terminal" evidence="8">
    <location>
        <begin position="71"/>
        <end position="139"/>
    </location>
</feature>
<dbReference type="InterPro" id="IPR020783">
    <property type="entry name" value="Ribosomal_uL11_C"/>
</dbReference>
<geneLocation type="chloroplast" evidence="10"/>
<evidence type="ECO:0000313" key="10">
    <source>
        <dbReference type="EMBL" id="BDE17600.1"/>
    </source>
</evidence>
<dbReference type="InterPro" id="IPR036769">
    <property type="entry name" value="Ribosomal_uL11_C_sf"/>
</dbReference>
<evidence type="ECO:0000259" key="8">
    <source>
        <dbReference type="Pfam" id="PF00298"/>
    </source>
</evidence>
<proteinExistence type="inferred from homology"/>
<accession>A0A9C7EW16</accession>
<keyword evidence="4 6" id="KW-0689">Ribosomal protein</keyword>
<name>A0A9C7EW16_9RHOD</name>
<evidence type="ECO:0000256" key="3">
    <source>
        <dbReference type="ARBA" id="ARBA00022884"/>
    </source>
</evidence>
<dbReference type="InterPro" id="IPR020784">
    <property type="entry name" value="Ribosomal_uL11_N"/>
</dbReference>
<keyword evidence="3 6" id="KW-0694">RNA-binding</keyword>
<evidence type="ECO:0000259" key="9">
    <source>
        <dbReference type="Pfam" id="PF03946"/>
    </source>
</evidence>
<dbReference type="InterPro" id="IPR000911">
    <property type="entry name" value="Ribosomal_uL11"/>
</dbReference>
<dbReference type="PANTHER" id="PTHR11661">
    <property type="entry name" value="60S RIBOSOMAL PROTEIN L12"/>
    <property type="match status" value="1"/>
</dbReference>
<gene>
    <name evidence="6 10" type="primary">rpl11</name>
    <name evidence="10" type="ORF">GpartN1_CHLp094</name>
</gene>
<dbReference type="NCBIfam" id="TIGR01632">
    <property type="entry name" value="L11_bact"/>
    <property type="match status" value="1"/>
</dbReference>
<dbReference type="HAMAP" id="MF_00736">
    <property type="entry name" value="Ribosomal_uL11"/>
    <property type="match status" value="1"/>
</dbReference>
<protein>
    <recommendedName>
        <fullName evidence="6">Large ribosomal subunit protein uL11c</fullName>
    </recommendedName>
</protein>
<keyword evidence="5 6" id="KW-0687">Ribonucleoprotein</keyword>
<keyword evidence="11" id="KW-1185">Reference proteome</keyword>
<dbReference type="InterPro" id="IPR036796">
    <property type="entry name" value="Ribosomal_uL11_N_sf"/>
</dbReference>
<dbReference type="Gene3D" id="1.10.10.250">
    <property type="entry name" value="Ribosomal protein L11, C-terminal domain"/>
    <property type="match status" value="1"/>
</dbReference>
<comment type="similarity">
    <text evidence="1 6 7">Belongs to the universal ribosomal protein uL11 family.</text>
</comment>
<dbReference type="CDD" id="cd00349">
    <property type="entry name" value="Ribosomal_L11"/>
    <property type="match status" value="1"/>
</dbReference>
<dbReference type="SUPFAM" id="SSF46906">
    <property type="entry name" value="Ribosomal protein L11, C-terminal domain"/>
    <property type="match status" value="1"/>
</dbReference>
<dbReference type="GO" id="GO:0070180">
    <property type="term" value="F:large ribosomal subunit rRNA binding"/>
    <property type="evidence" value="ECO:0007669"/>
    <property type="project" value="UniProtKB-UniRule"/>
</dbReference>
<comment type="subunit">
    <text evidence="6">Part of the ribosomal stalk of the 50S ribosomal subunit. Interacts with L10 and the large rRNA to form the base of the stalk. L10 forms an elongated spine to which L12 dimers bind in a sequential fashion forming a multimeric L10(L12)X complex.</text>
</comment>
<comment type="subcellular location">
    <subcellularLocation>
        <location evidence="6">Plastid</location>
        <location evidence="6">Chloroplast</location>
    </subcellularLocation>
</comment>
<dbReference type="Gene3D" id="3.30.1550.10">
    <property type="entry name" value="Ribosomal protein L11/L12, N-terminal domain"/>
    <property type="match status" value="1"/>
</dbReference>
<organism evidence="10 11">
    <name type="scientific">Galdieria partita</name>
    <dbReference type="NCBI Taxonomy" id="83374"/>
    <lineage>
        <taxon>Eukaryota</taxon>
        <taxon>Rhodophyta</taxon>
        <taxon>Bangiophyceae</taxon>
        <taxon>Galdieriales</taxon>
        <taxon>Galdieriaceae</taxon>
        <taxon>Galdieria</taxon>
    </lineage>
</organism>
<dbReference type="OrthoDB" id="1091498at2759"/>
<dbReference type="AlphaFoldDB" id="A0A9C7EW16"/>
<evidence type="ECO:0000256" key="2">
    <source>
        <dbReference type="ARBA" id="ARBA00022730"/>
    </source>
</evidence>
<dbReference type="SUPFAM" id="SSF54747">
    <property type="entry name" value="Ribosomal L11/L12e N-terminal domain"/>
    <property type="match status" value="1"/>
</dbReference>
<sequence>MSKKLISVVKLALPAGKATPAPPVGPALGQHGVNIVMFCKEYNAKTSDKIGLIIPAEIYIYEDKSFNFILKTPPVSELIKKLLNINKGSDKCNQNKIGTLNYNQLLEIANIKMPDLNTNNISQAIKIVEGTAKNMGIVIDKSK</sequence>
<dbReference type="GO" id="GO:0003735">
    <property type="term" value="F:structural constituent of ribosome"/>
    <property type="evidence" value="ECO:0007669"/>
    <property type="project" value="InterPro"/>
</dbReference>
<keyword evidence="2 6" id="KW-0699">rRNA-binding</keyword>